<feature type="region of interest" description="Disordered" evidence="7">
    <location>
        <begin position="1575"/>
        <end position="1644"/>
    </location>
</feature>
<feature type="compositionally biased region" description="Basic and acidic residues" evidence="7">
    <location>
        <begin position="1587"/>
        <end position="1622"/>
    </location>
</feature>
<dbReference type="RefSeq" id="WP_014966511.1">
    <property type="nucleotide sequence ID" value="NC_018664.1"/>
</dbReference>
<feature type="domain" description="Gram-positive cocci surface proteins LPxTG" evidence="8">
    <location>
        <begin position="1681"/>
        <end position="1715"/>
    </location>
</feature>
<dbReference type="InterPro" id="IPR008456">
    <property type="entry name" value="Collagen-bd_dom"/>
</dbReference>
<dbReference type="InterPro" id="IPR008966">
    <property type="entry name" value="Adhesion_dom_sf"/>
</dbReference>
<dbReference type="HOGENOM" id="CLU_000297_3_0_9"/>
<keyword evidence="13" id="KW-1185">Reference proteome</keyword>
<keyword evidence="4" id="KW-0964">Secreted</keyword>
<evidence type="ECO:0000256" key="7">
    <source>
        <dbReference type="SAM" id="MobiDB-lite"/>
    </source>
</evidence>
<dbReference type="Pfam" id="PF17802">
    <property type="entry name" value="SpaA"/>
    <property type="match status" value="5"/>
</dbReference>
<dbReference type="SUPFAM" id="SSF49401">
    <property type="entry name" value="Bacterial adhesins"/>
    <property type="match status" value="7"/>
</dbReference>
<feature type="domain" description="Collagen binding" evidence="9">
    <location>
        <begin position="819"/>
        <end position="936"/>
    </location>
</feature>
<feature type="domain" description="Collagen binding" evidence="9">
    <location>
        <begin position="673"/>
        <end position="791"/>
    </location>
</feature>
<evidence type="ECO:0000259" key="9">
    <source>
        <dbReference type="Pfam" id="PF05737"/>
    </source>
</evidence>
<comment type="similarity">
    <text evidence="2">Belongs to the serine-aspartate repeat-containing protein (SDr) family.</text>
</comment>
<feature type="domain" description="SpaA-like prealbumin fold" evidence="10">
    <location>
        <begin position="1384"/>
        <end position="1469"/>
    </location>
</feature>
<dbReference type="InterPro" id="IPR011252">
    <property type="entry name" value="Fibrogen-bd_dom1"/>
</dbReference>
<dbReference type="Pfam" id="PF00746">
    <property type="entry name" value="Gram_pos_anchor"/>
    <property type="match status" value="1"/>
</dbReference>
<evidence type="ECO:0000256" key="3">
    <source>
        <dbReference type="ARBA" id="ARBA00022512"/>
    </source>
</evidence>
<organism evidence="12 13">
    <name type="scientific">Gottschalkia acidurici (strain ATCC 7906 / DSM 604 / BCRC 14475 / CIP 104303 / KCTC 5404 / NCIMB 10678 / 9a)</name>
    <name type="common">Clostridium acidurici</name>
    <dbReference type="NCBI Taxonomy" id="1128398"/>
    <lineage>
        <taxon>Bacteria</taxon>
        <taxon>Bacillati</taxon>
        <taxon>Bacillota</taxon>
        <taxon>Tissierellia</taxon>
        <taxon>Tissierellales</taxon>
        <taxon>Gottschalkiaceae</taxon>
        <taxon>Gottschalkia</taxon>
    </lineage>
</organism>
<accession>K0AVS6</accession>
<feature type="region of interest" description="Disordered" evidence="7">
    <location>
        <begin position="41"/>
        <end position="100"/>
    </location>
</feature>
<dbReference type="InterPro" id="IPR041033">
    <property type="entry name" value="SpaA_PFL_dom_1"/>
</dbReference>
<reference evidence="12 13" key="1">
    <citation type="journal article" date="2012" name="PLoS ONE">
        <title>The purine-utilizing bacterium Clostridium acidurici 9a: a genome-guided metabolic reconsideration.</title>
        <authorList>
            <person name="Hartwich K."/>
            <person name="Poehlein A."/>
            <person name="Daniel R."/>
        </authorList>
    </citation>
    <scope>NUCLEOTIDE SEQUENCE [LARGE SCALE GENOMIC DNA]</scope>
    <source>
        <strain evidence="13">ATCC 7906 / DSM 604 / BCRC 14475 / CIP 104303 / KCTC 5404 / NCIMB 10678 / 9a</strain>
    </source>
</reference>
<dbReference type="InterPro" id="IPR013783">
    <property type="entry name" value="Ig-like_fold"/>
</dbReference>
<dbReference type="PATRIC" id="fig|1128398.3.peg.304"/>
<proteinExistence type="inferred from homology"/>
<dbReference type="Pfam" id="PF05737">
    <property type="entry name" value="Collagen_bind"/>
    <property type="match status" value="6"/>
</dbReference>
<dbReference type="eggNOG" id="COG4932">
    <property type="taxonomic scope" value="Bacteria"/>
</dbReference>
<evidence type="ECO:0000256" key="5">
    <source>
        <dbReference type="ARBA" id="ARBA00022729"/>
    </source>
</evidence>
<evidence type="ECO:0000256" key="6">
    <source>
        <dbReference type="ARBA" id="ARBA00023088"/>
    </source>
</evidence>
<evidence type="ECO:0000313" key="12">
    <source>
        <dbReference type="EMBL" id="AFS77374.1"/>
    </source>
</evidence>
<dbReference type="Gene3D" id="2.60.40.1280">
    <property type="match status" value="1"/>
</dbReference>
<protein>
    <submittedName>
        <fullName evidence="12">Collagen adhesion protein</fullName>
    </submittedName>
</protein>
<dbReference type="KEGG" id="cad:Curi_c02940"/>
<feature type="domain" description="SpaA-like prealbumin fold" evidence="10">
    <location>
        <begin position="1191"/>
        <end position="1266"/>
    </location>
</feature>
<gene>
    <name evidence="12" type="ordered locus">Curi_c02940</name>
</gene>
<dbReference type="NCBIfam" id="TIGR01167">
    <property type="entry name" value="LPXTG_anchor"/>
    <property type="match status" value="1"/>
</dbReference>
<comment type="subcellular location">
    <subcellularLocation>
        <location evidence="1">Secreted</location>
        <location evidence="1">Cell wall</location>
        <topology evidence="1">Peptidoglycan-anchor</topology>
    </subcellularLocation>
</comment>
<dbReference type="InterPro" id="IPR019931">
    <property type="entry name" value="LPXTG_anchor"/>
</dbReference>
<evidence type="ECO:0000259" key="10">
    <source>
        <dbReference type="Pfam" id="PF17802"/>
    </source>
</evidence>
<keyword evidence="5" id="KW-0732">Signal</keyword>
<evidence type="ECO:0000256" key="1">
    <source>
        <dbReference type="ARBA" id="ARBA00004168"/>
    </source>
</evidence>
<evidence type="ECO:0000256" key="4">
    <source>
        <dbReference type="ARBA" id="ARBA00022525"/>
    </source>
</evidence>
<feature type="domain" description="Collagen binding" evidence="9">
    <location>
        <begin position="403"/>
        <end position="527"/>
    </location>
</feature>
<dbReference type="SUPFAM" id="SSF49478">
    <property type="entry name" value="Cna protein B-type domain"/>
    <property type="match status" value="5"/>
</dbReference>
<evidence type="ECO:0000259" key="8">
    <source>
        <dbReference type="Pfam" id="PF00746"/>
    </source>
</evidence>
<dbReference type="PANTHER" id="PTHR36108">
    <property type="entry name" value="COLOSSIN-B-RELATED"/>
    <property type="match status" value="1"/>
</dbReference>
<dbReference type="Gene3D" id="2.60.40.10">
    <property type="entry name" value="Immunoglobulins"/>
    <property type="match status" value="5"/>
</dbReference>
<keyword evidence="6" id="KW-0572">Peptidoglycan-anchor</keyword>
<feature type="domain" description="SpaA-like prealbumin fold" evidence="10">
    <location>
        <begin position="1101"/>
        <end position="1186"/>
    </location>
</feature>
<dbReference type="Gene3D" id="2.60.40.740">
    <property type="match status" value="6"/>
</dbReference>
<evidence type="ECO:0000259" key="11">
    <source>
        <dbReference type="Pfam" id="PF17961"/>
    </source>
</evidence>
<dbReference type="InterPro" id="IPR041171">
    <property type="entry name" value="SDR_Ig"/>
</dbReference>
<feature type="domain" description="Collagen binding" evidence="9">
    <location>
        <begin position="536"/>
        <end position="656"/>
    </location>
</feature>
<dbReference type="Proteomes" id="UP000006094">
    <property type="component" value="Chromosome"/>
</dbReference>
<feature type="domain" description="Collagen binding" evidence="9">
    <location>
        <begin position="275"/>
        <end position="391"/>
    </location>
</feature>
<dbReference type="GO" id="GO:0007155">
    <property type="term" value="P:cell adhesion"/>
    <property type="evidence" value="ECO:0007669"/>
    <property type="project" value="InterPro"/>
</dbReference>
<feature type="domain" description="Collagen binding" evidence="9">
    <location>
        <begin position="953"/>
        <end position="1066"/>
    </location>
</feature>
<dbReference type="GO" id="GO:0005518">
    <property type="term" value="F:collagen binding"/>
    <property type="evidence" value="ECO:0007669"/>
    <property type="project" value="InterPro"/>
</dbReference>
<dbReference type="Pfam" id="PF17961">
    <property type="entry name" value="Big_8"/>
    <property type="match status" value="1"/>
</dbReference>
<evidence type="ECO:0000256" key="2">
    <source>
        <dbReference type="ARBA" id="ARBA00007257"/>
    </source>
</evidence>
<dbReference type="PANTHER" id="PTHR36108:SF13">
    <property type="entry name" value="COLOSSIN-B-RELATED"/>
    <property type="match status" value="1"/>
</dbReference>
<feature type="domain" description="SDR-like Ig" evidence="11">
    <location>
        <begin position="151"/>
        <end position="244"/>
    </location>
</feature>
<dbReference type="STRING" id="1128398.Curi_c02940"/>
<feature type="domain" description="SpaA-like prealbumin fold" evidence="10">
    <location>
        <begin position="1282"/>
        <end position="1370"/>
    </location>
</feature>
<name>K0AVS6_GOTA9</name>
<dbReference type="OrthoDB" id="3265073at2"/>
<feature type="domain" description="SpaA-like prealbumin fold" evidence="10">
    <location>
        <begin position="1482"/>
        <end position="1560"/>
    </location>
</feature>
<feature type="compositionally biased region" description="Acidic residues" evidence="7">
    <location>
        <begin position="47"/>
        <end position="80"/>
    </location>
</feature>
<keyword evidence="3" id="KW-0134">Cell wall</keyword>
<dbReference type="EMBL" id="CP003326">
    <property type="protein sequence ID" value="AFS77374.1"/>
    <property type="molecule type" value="Genomic_DNA"/>
</dbReference>
<sequence length="1719" mass="192394">MKFIKNKRFNLHIIIMIIALVLQLVAPTFSYNSFAESVNSEVNESNDNLDLEEEDVAKDTEIDNSELESEPPEGEDDSEESTVGKFTSEEYSEEETIEEKDIQVPNDLGLMNYDINSLLESPKYIDSIKNVKLSYYSNGKEIVLNPDEPLDQNVEVKISYIWELSDQEKVNDGDYTEVKLPDIFEIYNEVNGRLSVSGGESAGTYKLSKDGTLRLTFNDYADNLYGVEGYVNFETSFDRGNLKGENPKVIKFPINESQTTGITIKFKPNNVSGPVQKSGVPNKTVNANEITWTIDVNKSLNGVKNALIEDTFDTGMSFKTGSMRINKLKVDLDGKATLGEEISGLTPQISGDGFTLNLGDISDAYRIEYKTEIEDFEKTSFKNVAKFNGGSSSPTVTINRGSVIEKNGETDRSFNADKITWTVYVNKSESKINSGVLTDIYGEGLKLNESTVKVYELTLDNNGNENSANQITTGFTKNHYENEKKLEIEFGGEINKAYKIIYETEIIDKEKTSFKNNAEFEGGKVSKTINISIGEKLKKSGTANISYNDAKYINWTIDMNGRELSINDAQLIDIIGNGLELVPGTITVKEISYSSNGSVNVGSNVTTSFTINENSDKKGFNLKLGDINKAYRIEYETKITDHDSLSIYENDVNLSGVGIGIDKKATVTPTIQNTFEKSGRGIDYSNNTMSWRIRVNPTKVGIKGLTITDTFPKDGLKMLEDTLIVKKGSTTLTEGTEYTIEATDDDWKKGFILKFNNYEVNEAIYEITYKTEFDRPSHKDYRENALNGKLRYENTASFAWEGGSTSRNANQTIIDVAGNNGEKSGRLMSRESKEIEWTVDLNYLSENLGSITLNDNISDDQELITDSIEIYEYSVVSTGDRTRGNSVDKSEYEINTNNKKGFDITFKDVNKPYRVVFKTKIIKSITQSNYENTANVGNIGYSASVSYNDSEKFVEKSGKQNGKNIDWKIDVNKSLSRIQDATLIDESTGGHLVKEDSFKVYETKNPTKILEKGVDYNLDVSEEVWTDTSKTQNFELNFTNTIDTMYTVEYQTEIIVLENGTNLTNKVYFKGEGQNQLGSPDQGNVQIRLTSGDGSAIGEFGSLTINKVDGHDETALEGVEFTIYNSRGKSMKTLNTNNKGVIYLPSLFYGEYTLRETKMIDGYQALEEDIKVTINKKDTEQTIKNYKLGVLEVLKIDGRDDTKLSGGEFEVKDSEGNVIGTITTGIDGKATLDGLEFGTYTVKETKSPQGYELDTKEYTIEVTKEKVNKPILLEVKNYSQVSLEILKVDSEDESKLLSGAVFEVRDLGGKRVGSVITDTNGKGKIDNLSLGKYTFIETKAPSGYKLDTTRYELNVDENSSKLIELKIQNEKRPETPQNPESEFGKLKIIKVDSEDIDIKLQGAQFEVRNSSGKLIKTVVTDMNGMAIIENLPFGEYLIKETKAPNLYKMDDTEYTVTIDRSNVTDALEIELKNFKKSQDSVGRLKITKVDSKDLATFLFGAVFEIRDSDGYLIQTLITDNDGVAISEELSFGNYTVVETKAPIGYKLNTTKHNVTINGTNIDKIALLEVKNIKLTSPPIDPVDPTDSENKERPREKRRSKEKDKPTNPQEEKIPEETTDPEHPLYPIDSENPNNQLETDDQDESVDIENIEESIKPSEIEKQIKLEETKGLLNANAQIQDETKAKEVLPKTGEMKKTVFYILGTLLILSGILIRKRTYN</sequence>
<evidence type="ECO:0000313" key="13">
    <source>
        <dbReference type="Proteomes" id="UP000006094"/>
    </source>
</evidence>